<gene>
    <name evidence="1" type="ORF">SLAV_03615</name>
</gene>
<proteinExistence type="predicted"/>
<dbReference type="InterPro" id="IPR045590">
    <property type="entry name" value="DUF6463"/>
</dbReference>
<organism evidence="1 2">
    <name type="scientific">Streptomyces lavendulae subsp. lavendulae</name>
    <dbReference type="NCBI Taxonomy" id="58340"/>
    <lineage>
        <taxon>Bacteria</taxon>
        <taxon>Bacillati</taxon>
        <taxon>Actinomycetota</taxon>
        <taxon>Actinomycetes</taxon>
        <taxon>Kitasatosporales</taxon>
        <taxon>Streptomycetaceae</taxon>
        <taxon>Streptomyces</taxon>
    </lineage>
</organism>
<accession>A0A2K8P7B2</accession>
<sequence length="145" mass="14920">MDQRVGSLTVWAGRSTVAIGAAHLVYFSLKTRSHWGGWAGGALHGRAAIDDPANAASVGGFWSLPGSFAVPLILLGLLVSRMARTGQEPPGYLAWTPAARVLLCTAVLEPSGFPLGIVPVALLLLARRHRGSATRTAPGTAAASG</sequence>
<dbReference type="AlphaFoldDB" id="A0A2K8P7B2"/>
<dbReference type="KEGG" id="slx:SLAV_03615"/>
<dbReference type="Pfam" id="PF20064">
    <property type="entry name" value="DUF6463"/>
    <property type="match status" value="1"/>
</dbReference>
<dbReference type="GeneID" id="49381866"/>
<dbReference type="OrthoDB" id="3574450at2"/>
<dbReference type="Proteomes" id="UP000231791">
    <property type="component" value="Chromosome"/>
</dbReference>
<evidence type="ECO:0000313" key="1">
    <source>
        <dbReference type="EMBL" id="ATZ22631.1"/>
    </source>
</evidence>
<reference evidence="1 2" key="1">
    <citation type="submission" date="2017-11" db="EMBL/GenBank/DDBJ databases">
        <title>Complete genome sequence of Streptomyces lavendulae subsp. lavendulae CCM 3239 (formerly 'Streptomyces aureofaciens CCM 3239'), the producer of the angucycline-type antibiotic auricin.</title>
        <authorList>
            <person name="Busche T."/>
            <person name="Novakova R."/>
            <person name="Al'Dilaimi A."/>
            <person name="Homerova D."/>
            <person name="Feckova L."/>
            <person name="Rezuchova B."/>
            <person name="Mingyar E."/>
            <person name="Csolleiova D."/>
            <person name="Bekeova C."/>
            <person name="Winkler A."/>
            <person name="Sevcikova B."/>
            <person name="Kalinowski J."/>
            <person name="Kormanec J."/>
            <person name="Ruckert C."/>
        </authorList>
    </citation>
    <scope>NUCLEOTIDE SEQUENCE [LARGE SCALE GENOMIC DNA]</scope>
    <source>
        <strain evidence="1 2">CCM 3239</strain>
    </source>
</reference>
<name>A0A2K8P7B2_STRLA</name>
<evidence type="ECO:0000313" key="2">
    <source>
        <dbReference type="Proteomes" id="UP000231791"/>
    </source>
</evidence>
<protein>
    <submittedName>
        <fullName evidence="1">Uncharacterized protein</fullName>
    </submittedName>
</protein>
<dbReference type="EMBL" id="CP024985">
    <property type="protein sequence ID" value="ATZ22631.1"/>
    <property type="molecule type" value="Genomic_DNA"/>
</dbReference>
<dbReference type="RefSeq" id="WP_051840698.1">
    <property type="nucleotide sequence ID" value="NZ_CP024985.1"/>
</dbReference>
<keyword evidence="2" id="KW-1185">Reference proteome</keyword>